<gene>
    <name evidence="1" type="ORF">Ctaglu_34060</name>
</gene>
<evidence type="ECO:0008006" key="3">
    <source>
        <dbReference type="Google" id="ProtNLM"/>
    </source>
</evidence>
<comment type="caution">
    <text evidence="1">The sequence shown here is derived from an EMBL/GenBank/DDBJ whole genome shotgun (WGS) entry which is preliminary data.</text>
</comment>
<dbReference type="Proteomes" id="UP000287872">
    <property type="component" value="Unassembled WGS sequence"/>
</dbReference>
<dbReference type="RefSeq" id="WP_125003898.1">
    <property type="nucleotide sequence ID" value="NZ_BHYK01000021.1"/>
</dbReference>
<reference evidence="1 2" key="1">
    <citation type="submission" date="2018-11" db="EMBL/GenBank/DDBJ databases">
        <title>Genome sequencing and assembly of Clostridium tagluense strain A121.</title>
        <authorList>
            <person name="Murakami T."/>
            <person name="Segawa T."/>
            <person name="Shcherbakova V.A."/>
            <person name="Mori H."/>
            <person name="Yoshimura Y."/>
        </authorList>
    </citation>
    <scope>NUCLEOTIDE SEQUENCE [LARGE SCALE GENOMIC DNA]</scope>
    <source>
        <strain evidence="1 2">A121</strain>
    </source>
</reference>
<proteinExistence type="predicted"/>
<dbReference type="Gene3D" id="2.60.120.920">
    <property type="match status" value="1"/>
</dbReference>
<evidence type="ECO:0000313" key="1">
    <source>
        <dbReference type="EMBL" id="GCD11783.1"/>
    </source>
</evidence>
<dbReference type="OrthoDB" id="1938937at2"/>
<protein>
    <recommendedName>
        <fullName evidence="3">B30.2/SPRY domain-containing protein</fullName>
    </recommendedName>
</protein>
<dbReference type="AlphaFoldDB" id="A0A401UQE5"/>
<organism evidence="1 2">
    <name type="scientific">Clostridium tagluense</name>
    <dbReference type="NCBI Taxonomy" id="360422"/>
    <lineage>
        <taxon>Bacteria</taxon>
        <taxon>Bacillati</taxon>
        <taxon>Bacillota</taxon>
        <taxon>Clostridia</taxon>
        <taxon>Eubacteriales</taxon>
        <taxon>Clostridiaceae</taxon>
        <taxon>Clostridium</taxon>
    </lineage>
</organism>
<name>A0A401UQE5_9CLOT</name>
<sequence length="238" mass="26635">MSITYDGSSLVQSTLSSDKLTLTATASYGCGKLNKSYLTGKYYLEFKILQNIQNGNIGIIENTKTYTSGGGLQSSGDGYYCVADIGGWIANDICSMWLDIDKKEMKIYKNNVLITSYYGTYAKSIINPIPSISIWGGVSCQTILKPPFKYTIPVGYKPYDYEIIKYLVQQNNDIYAMKSEFHVNLGQPTNDTQLQEWFKMYGSDDLSCLMTEYDKNTAIVKDMGVLGSGKLFSYDIKI</sequence>
<accession>A0A401UQE5</accession>
<evidence type="ECO:0000313" key="2">
    <source>
        <dbReference type="Proteomes" id="UP000287872"/>
    </source>
</evidence>
<dbReference type="EMBL" id="BHYK01000021">
    <property type="protein sequence ID" value="GCD11783.1"/>
    <property type="molecule type" value="Genomic_DNA"/>
</dbReference>
<keyword evidence="2" id="KW-1185">Reference proteome</keyword>
<dbReference type="InterPro" id="IPR043136">
    <property type="entry name" value="B30.2/SPRY_sf"/>
</dbReference>